<organism evidence="2 3">
    <name type="scientific">Caenimonas terrae</name>
    <dbReference type="NCBI Taxonomy" id="696074"/>
    <lineage>
        <taxon>Bacteria</taxon>
        <taxon>Pseudomonadati</taxon>
        <taxon>Pseudomonadota</taxon>
        <taxon>Betaproteobacteria</taxon>
        <taxon>Burkholderiales</taxon>
        <taxon>Comamonadaceae</taxon>
        <taxon>Caenimonas</taxon>
    </lineage>
</organism>
<dbReference type="EMBL" id="JBHSMF010000003">
    <property type="protein sequence ID" value="MFC5496774.1"/>
    <property type="molecule type" value="Genomic_DNA"/>
</dbReference>
<evidence type="ECO:0000313" key="2">
    <source>
        <dbReference type="EMBL" id="MFC5496774.1"/>
    </source>
</evidence>
<proteinExistence type="predicted"/>
<accession>A0ABW0NA35</accession>
<dbReference type="Pfam" id="PF00583">
    <property type="entry name" value="Acetyltransf_1"/>
    <property type="match status" value="1"/>
</dbReference>
<dbReference type="InterPro" id="IPR000182">
    <property type="entry name" value="GNAT_dom"/>
</dbReference>
<dbReference type="GO" id="GO:0016746">
    <property type="term" value="F:acyltransferase activity"/>
    <property type="evidence" value="ECO:0007669"/>
    <property type="project" value="UniProtKB-KW"/>
</dbReference>
<dbReference type="InterPro" id="IPR050276">
    <property type="entry name" value="MshD_Acetyltransferase"/>
</dbReference>
<dbReference type="PROSITE" id="PS51186">
    <property type="entry name" value="GNAT"/>
    <property type="match status" value="1"/>
</dbReference>
<dbReference type="SUPFAM" id="SSF55729">
    <property type="entry name" value="Acyl-CoA N-acyltransferases (Nat)"/>
    <property type="match status" value="1"/>
</dbReference>
<evidence type="ECO:0000313" key="3">
    <source>
        <dbReference type="Proteomes" id="UP001596037"/>
    </source>
</evidence>
<dbReference type="RefSeq" id="WP_376848809.1">
    <property type="nucleotide sequence ID" value="NZ_JBHSMF010000003.1"/>
</dbReference>
<sequence length="170" mass="18611">MRDLAIRAVTANDDLVELTELIHAAYALHAKSGLRFWGTHQSVLDTSRRLASGQGLLALAKGKMVGTITGRPPQDNSPVPLFRMPDVWSFCQFAVHPDVRGQGVGTALHERALMHAASQGARRMALDTAAPAAGLIRMYKSWGYEECGNCDWRPHTNYLSTLMVRAVDAL</sequence>
<dbReference type="InterPro" id="IPR016181">
    <property type="entry name" value="Acyl_CoA_acyltransferase"/>
</dbReference>
<dbReference type="Gene3D" id="3.40.630.30">
    <property type="match status" value="1"/>
</dbReference>
<keyword evidence="3" id="KW-1185">Reference proteome</keyword>
<dbReference type="PANTHER" id="PTHR43617">
    <property type="entry name" value="L-AMINO ACID N-ACETYLTRANSFERASE"/>
    <property type="match status" value="1"/>
</dbReference>
<dbReference type="Proteomes" id="UP001596037">
    <property type="component" value="Unassembled WGS sequence"/>
</dbReference>
<feature type="domain" description="N-acetyltransferase" evidence="1">
    <location>
        <begin position="4"/>
        <end position="168"/>
    </location>
</feature>
<keyword evidence="2" id="KW-0808">Transferase</keyword>
<gene>
    <name evidence="2" type="ORF">ACFPOE_04435</name>
</gene>
<protein>
    <submittedName>
        <fullName evidence="2">GNAT family N-acetyltransferase</fullName>
        <ecNumber evidence="2">2.3.-.-</ecNumber>
    </submittedName>
</protein>
<comment type="caution">
    <text evidence="2">The sequence shown here is derived from an EMBL/GenBank/DDBJ whole genome shotgun (WGS) entry which is preliminary data.</text>
</comment>
<name>A0ABW0NA35_9BURK</name>
<dbReference type="EC" id="2.3.-.-" evidence="2"/>
<dbReference type="CDD" id="cd04301">
    <property type="entry name" value="NAT_SF"/>
    <property type="match status" value="1"/>
</dbReference>
<reference evidence="3" key="1">
    <citation type="journal article" date="2019" name="Int. J. Syst. Evol. Microbiol.">
        <title>The Global Catalogue of Microorganisms (GCM) 10K type strain sequencing project: providing services to taxonomists for standard genome sequencing and annotation.</title>
        <authorList>
            <consortium name="The Broad Institute Genomics Platform"/>
            <consortium name="The Broad Institute Genome Sequencing Center for Infectious Disease"/>
            <person name="Wu L."/>
            <person name="Ma J."/>
        </authorList>
    </citation>
    <scope>NUCLEOTIDE SEQUENCE [LARGE SCALE GENOMIC DNA]</scope>
    <source>
        <strain evidence="3">CCUG 57401</strain>
    </source>
</reference>
<evidence type="ECO:0000259" key="1">
    <source>
        <dbReference type="PROSITE" id="PS51186"/>
    </source>
</evidence>
<keyword evidence="2" id="KW-0012">Acyltransferase</keyword>